<protein>
    <submittedName>
        <fullName evidence="1">Uncharacterized protein</fullName>
    </submittedName>
</protein>
<keyword evidence="2" id="KW-1185">Reference proteome</keyword>
<name>A0ABY1KVW3_9FLAO</name>
<proteinExistence type="predicted"/>
<gene>
    <name evidence="1" type="ORF">SAMN05421766_103540</name>
</gene>
<reference evidence="1 2" key="1">
    <citation type="submission" date="2017-01" db="EMBL/GenBank/DDBJ databases">
        <authorList>
            <person name="Varghese N."/>
            <person name="Submissions S."/>
        </authorList>
    </citation>
    <scope>NUCLEOTIDE SEQUENCE [LARGE SCALE GENOMIC DNA]</scope>
    <source>
        <strain evidence="1 2">DSM 2061</strain>
    </source>
</reference>
<comment type="caution">
    <text evidence="1">The sequence shown here is derived from an EMBL/GenBank/DDBJ whole genome shotgun (WGS) entry which is preliminary data.</text>
</comment>
<accession>A0ABY1KVW3</accession>
<dbReference type="Proteomes" id="UP000185728">
    <property type="component" value="Unassembled WGS sequence"/>
</dbReference>
<dbReference type="EMBL" id="FTOB01000003">
    <property type="protein sequence ID" value="SIS71108.1"/>
    <property type="molecule type" value="Genomic_DNA"/>
</dbReference>
<evidence type="ECO:0000313" key="1">
    <source>
        <dbReference type="EMBL" id="SIS71108.1"/>
    </source>
</evidence>
<sequence>MSVIVKPLKRSVVPKILILGKNLHLKHKLSLHYHFNSYNNNQIFLLN</sequence>
<evidence type="ECO:0000313" key="2">
    <source>
        <dbReference type="Proteomes" id="UP000185728"/>
    </source>
</evidence>
<organism evidence="1 2">
    <name type="scientific">Zobellia uliginosa</name>
    <dbReference type="NCBI Taxonomy" id="143224"/>
    <lineage>
        <taxon>Bacteria</taxon>
        <taxon>Pseudomonadati</taxon>
        <taxon>Bacteroidota</taxon>
        <taxon>Flavobacteriia</taxon>
        <taxon>Flavobacteriales</taxon>
        <taxon>Flavobacteriaceae</taxon>
        <taxon>Zobellia</taxon>
    </lineage>
</organism>